<feature type="transmembrane region" description="Helical" evidence="4">
    <location>
        <begin position="21"/>
        <end position="44"/>
    </location>
</feature>
<evidence type="ECO:0000313" key="6">
    <source>
        <dbReference type="Proteomes" id="UP000238479"/>
    </source>
</evidence>
<dbReference type="GO" id="GO:0000215">
    <property type="term" value="F:tRNA 2'-phosphotransferase activity"/>
    <property type="evidence" value="ECO:0007669"/>
    <property type="project" value="UniProtKB-EC"/>
</dbReference>
<dbReference type="EC" id="2.7.1.160" evidence="2"/>
<dbReference type="EMBL" id="PDCK01000045">
    <property type="protein sequence ID" value="PRQ17836.1"/>
    <property type="molecule type" value="Genomic_DNA"/>
</dbReference>
<keyword evidence="5" id="KW-0808">Transferase</keyword>
<sequence>MWSWKKPWEYRNIHLEMCYIVDAYIMCIGRVMHLTGIGFFYIFYTILCICRTRILRHMASDLNLDMRSDGFVKVHDLLELNLKAFANIPLSSHIVDEIKEAVRKDNKQRFSLLEENEELLMRANQGRSTTATILVYLA</sequence>
<evidence type="ECO:0000256" key="1">
    <source>
        <dbReference type="ARBA" id="ARBA00003343"/>
    </source>
</evidence>
<protein>
    <recommendedName>
        <fullName evidence="2">2'-phosphotransferase</fullName>
        <ecNumber evidence="2">2.7.1.160</ecNumber>
    </recommendedName>
</protein>
<evidence type="ECO:0000256" key="3">
    <source>
        <dbReference type="ARBA" id="ARBA00047949"/>
    </source>
</evidence>
<name>A0A2P6P7D9_ROSCH</name>
<dbReference type="InterPro" id="IPR002745">
    <property type="entry name" value="Ptrans_KptA/Tpt1"/>
</dbReference>
<keyword evidence="4" id="KW-1133">Transmembrane helix</keyword>
<dbReference type="PANTHER" id="PTHR12684:SF2">
    <property type="entry name" value="TRNA 2'-PHOSPHOTRANSFERASE 1"/>
    <property type="match status" value="1"/>
</dbReference>
<organism evidence="5 6">
    <name type="scientific">Rosa chinensis</name>
    <name type="common">China rose</name>
    <dbReference type="NCBI Taxonomy" id="74649"/>
    <lineage>
        <taxon>Eukaryota</taxon>
        <taxon>Viridiplantae</taxon>
        <taxon>Streptophyta</taxon>
        <taxon>Embryophyta</taxon>
        <taxon>Tracheophyta</taxon>
        <taxon>Spermatophyta</taxon>
        <taxon>Magnoliopsida</taxon>
        <taxon>eudicotyledons</taxon>
        <taxon>Gunneridae</taxon>
        <taxon>Pentapetalae</taxon>
        <taxon>rosids</taxon>
        <taxon>fabids</taxon>
        <taxon>Rosales</taxon>
        <taxon>Rosaceae</taxon>
        <taxon>Rosoideae</taxon>
        <taxon>Rosoideae incertae sedis</taxon>
        <taxon>Rosa</taxon>
    </lineage>
</organism>
<comment type="catalytic activity">
    <reaction evidence="3">
        <text>2'-phospho-[ligated tRNA] + NAD(+) = mature tRNA + ADP-alpha-D-ribose 1'',2''-cyclic phosphate + nicotinamide</text>
        <dbReference type="Rhea" id="RHEA:23324"/>
        <dbReference type="Rhea" id="RHEA-COMP:11106"/>
        <dbReference type="Rhea" id="RHEA-COMP:11107"/>
        <dbReference type="ChEBI" id="CHEBI:17154"/>
        <dbReference type="ChEBI" id="CHEBI:57540"/>
        <dbReference type="ChEBI" id="CHEBI:76596"/>
        <dbReference type="ChEBI" id="CHEBI:82883"/>
        <dbReference type="ChEBI" id="CHEBI:85027"/>
        <dbReference type="EC" id="2.7.1.160"/>
    </reaction>
</comment>
<evidence type="ECO:0000256" key="4">
    <source>
        <dbReference type="SAM" id="Phobius"/>
    </source>
</evidence>
<reference evidence="5 6" key="1">
    <citation type="journal article" date="2018" name="Nat. Genet.">
        <title>The Rosa genome provides new insights in the design of modern roses.</title>
        <authorList>
            <person name="Bendahmane M."/>
        </authorList>
    </citation>
    <scope>NUCLEOTIDE SEQUENCE [LARGE SCALE GENOMIC DNA]</scope>
    <source>
        <strain evidence="6">cv. Old Blush</strain>
    </source>
</reference>
<dbReference type="Gramene" id="PRQ17836">
    <property type="protein sequence ID" value="PRQ17836"/>
    <property type="gene ID" value="RchiOBHm_Chr7g0199321"/>
</dbReference>
<keyword evidence="6" id="KW-1185">Reference proteome</keyword>
<dbReference type="Proteomes" id="UP000238479">
    <property type="component" value="Chromosome 7"/>
</dbReference>
<dbReference type="GO" id="GO:0006388">
    <property type="term" value="P:tRNA splicing, via endonucleolytic cleavage and ligation"/>
    <property type="evidence" value="ECO:0007669"/>
    <property type="project" value="TreeGrafter"/>
</dbReference>
<keyword evidence="4" id="KW-0812">Transmembrane</keyword>
<dbReference type="STRING" id="74649.A0A2P6P7D9"/>
<evidence type="ECO:0000313" key="5">
    <source>
        <dbReference type="EMBL" id="PRQ17836.1"/>
    </source>
</evidence>
<evidence type="ECO:0000256" key="2">
    <source>
        <dbReference type="ARBA" id="ARBA00012007"/>
    </source>
</evidence>
<dbReference type="InterPro" id="IPR042080">
    <property type="entry name" value="RNA_2'-PTrans_N"/>
</dbReference>
<gene>
    <name evidence="5" type="ORF">RchiOBHm_Chr7g0199321</name>
</gene>
<comment type="function">
    <text evidence="1">Catalyzes the last step of tRNA splicing, the transfer of the splice junction 2'-phosphate from ligated tRNA to NAD to produce ADP-ribose 1''-2'' cyclic phosphate.</text>
</comment>
<dbReference type="Pfam" id="PF01885">
    <property type="entry name" value="PTS_2-RNA"/>
    <property type="match status" value="1"/>
</dbReference>
<keyword evidence="4" id="KW-0472">Membrane</keyword>
<comment type="caution">
    <text evidence="5">The sequence shown here is derived from an EMBL/GenBank/DDBJ whole genome shotgun (WGS) entry which is preliminary data.</text>
</comment>
<dbReference type="AlphaFoldDB" id="A0A2P6P7D9"/>
<accession>A0A2P6P7D9</accession>
<dbReference type="PANTHER" id="PTHR12684">
    <property type="entry name" value="PUTATIVE PHOSPHOTRANSFERASE"/>
    <property type="match status" value="1"/>
</dbReference>
<dbReference type="Gene3D" id="1.10.10.970">
    <property type="entry name" value="RNA 2'-phosphotransferase, Tpt1/KptA family, N-terminal domain"/>
    <property type="match status" value="1"/>
</dbReference>
<proteinExistence type="predicted"/>
<dbReference type="SUPFAM" id="SSF56399">
    <property type="entry name" value="ADP-ribosylation"/>
    <property type="match status" value="1"/>
</dbReference>